<sequence>LVFAAVIFTSFPLPYPCPRPRYAPPPTPITSPHHCHTCLINAVNVSTAVLAWIAAALGILLVVLEASGVLDGVVLALPAAGTCALVTLALGIAVVGLREWAAVRRTRKNGGCPAKLTSIRPTGAARRGMVRRFCGFNPLPISPKGVAWGEVPRAEVLTESPMSEEAPLPTFRTRAVTEGGRRPSSAYRLDPITADVTAGDLITSRRLSEHARIELPPSASLEAPAPTSKHGSGTFGSVARSWFPRKTHASKRPPTSTTSTGRSSRREPGDTCDEDPEFARMSGASVHSWRGAPNPVTPTRSGESVQPGRYSTSGLSHPGNRSYNGRSRSIEAMSAKSQELAAGRSAQAFALGIGEPTESVEQLEEEEADMLRYLVDAEDDTEGAYTEPARDYLQVTMADLFSRQTPNRAPLLGLSIGGVSRRTLDKNPSSNIDAHNTSPTQEDELRFSIFRRARKPSAATASTDPSLATHPALLTPSSSQVSEGGPDVVEESTGGPRFQSKAGGPRYSSPLFPEARPAGPSAHAATDTSPPCLEEPTIDLGTSMSDVSREDRPRLSDISVGSEVKQQGPPRGGATQRRAGSDIREIVNMSRRSSIIGTRMMSDVIGVTDRQGSVVIGGAIGAEVLMNRRASRGGLLRPGGGEDDVGGKSAEALPVAGVSGQNIAAANAGLPGLSNDPAARYVAPGEEEANDSQRATRLSMRAPSISTERKPM</sequence>
<name>A0A4P9VZA7_9FUNG</name>
<feature type="transmembrane region" description="Helical" evidence="2">
    <location>
        <begin position="49"/>
        <end position="70"/>
    </location>
</feature>
<gene>
    <name evidence="3" type="ORF">BDK51DRAFT_32557</name>
</gene>
<evidence type="ECO:0000256" key="2">
    <source>
        <dbReference type="SAM" id="Phobius"/>
    </source>
</evidence>
<feature type="compositionally biased region" description="Polar residues" evidence="1">
    <location>
        <begin position="297"/>
        <end position="326"/>
    </location>
</feature>
<feature type="compositionally biased region" description="Polar residues" evidence="1">
    <location>
        <begin position="426"/>
        <end position="440"/>
    </location>
</feature>
<feature type="compositionally biased region" description="Low complexity" evidence="1">
    <location>
        <begin position="252"/>
        <end position="262"/>
    </location>
</feature>
<evidence type="ECO:0000313" key="3">
    <source>
        <dbReference type="EMBL" id="RKO85141.1"/>
    </source>
</evidence>
<keyword evidence="4" id="KW-1185">Reference proteome</keyword>
<feature type="region of interest" description="Disordered" evidence="1">
    <location>
        <begin position="420"/>
        <end position="579"/>
    </location>
</feature>
<keyword evidence="2" id="KW-0812">Transmembrane</keyword>
<protein>
    <submittedName>
        <fullName evidence="3">Uncharacterized protein</fullName>
    </submittedName>
</protein>
<evidence type="ECO:0000313" key="4">
    <source>
        <dbReference type="Proteomes" id="UP000269721"/>
    </source>
</evidence>
<feature type="compositionally biased region" description="Low complexity" evidence="1">
    <location>
        <begin position="214"/>
        <end position="226"/>
    </location>
</feature>
<dbReference type="EMBL" id="KZ999378">
    <property type="protein sequence ID" value="RKO85141.1"/>
    <property type="molecule type" value="Genomic_DNA"/>
</dbReference>
<dbReference type="Proteomes" id="UP000269721">
    <property type="component" value="Unassembled WGS sequence"/>
</dbReference>
<feature type="region of interest" description="Disordered" evidence="1">
    <location>
        <begin position="209"/>
        <end position="326"/>
    </location>
</feature>
<feature type="non-terminal residue" evidence="3">
    <location>
        <position position="712"/>
    </location>
</feature>
<feature type="non-terminal residue" evidence="3">
    <location>
        <position position="1"/>
    </location>
</feature>
<proteinExistence type="predicted"/>
<reference evidence="4" key="1">
    <citation type="journal article" date="2018" name="Nat. Microbiol.">
        <title>Leveraging single-cell genomics to expand the fungal tree of life.</title>
        <authorList>
            <person name="Ahrendt S.R."/>
            <person name="Quandt C.A."/>
            <person name="Ciobanu D."/>
            <person name="Clum A."/>
            <person name="Salamov A."/>
            <person name="Andreopoulos B."/>
            <person name="Cheng J.F."/>
            <person name="Woyke T."/>
            <person name="Pelin A."/>
            <person name="Henrissat B."/>
            <person name="Reynolds N.K."/>
            <person name="Benny G.L."/>
            <person name="Smith M.E."/>
            <person name="James T.Y."/>
            <person name="Grigoriev I.V."/>
        </authorList>
    </citation>
    <scope>NUCLEOTIDE SEQUENCE [LARGE SCALE GENOMIC DNA]</scope>
</reference>
<feature type="region of interest" description="Disordered" evidence="1">
    <location>
        <begin position="684"/>
        <end position="712"/>
    </location>
</feature>
<dbReference type="AlphaFoldDB" id="A0A4P9VZA7"/>
<evidence type="ECO:0000256" key="1">
    <source>
        <dbReference type="SAM" id="MobiDB-lite"/>
    </source>
</evidence>
<accession>A0A4P9VZA7</accession>
<organism evidence="3 4">
    <name type="scientific">Blyttiomyces helicus</name>
    <dbReference type="NCBI Taxonomy" id="388810"/>
    <lineage>
        <taxon>Eukaryota</taxon>
        <taxon>Fungi</taxon>
        <taxon>Fungi incertae sedis</taxon>
        <taxon>Chytridiomycota</taxon>
        <taxon>Chytridiomycota incertae sedis</taxon>
        <taxon>Chytridiomycetes</taxon>
        <taxon>Chytridiomycetes incertae sedis</taxon>
        <taxon>Blyttiomyces</taxon>
    </lineage>
</organism>
<keyword evidence="2" id="KW-1133">Transmembrane helix</keyword>
<keyword evidence="2" id="KW-0472">Membrane</keyword>
<feature type="transmembrane region" description="Helical" evidence="2">
    <location>
        <begin position="76"/>
        <end position="97"/>
    </location>
</feature>